<keyword evidence="1" id="KW-1015">Disulfide bond</keyword>
<evidence type="ECO:0000256" key="1">
    <source>
        <dbReference type="ARBA" id="ARBA00023157"/>
    </source>
</evidence>
<feature type="transmembrane region" description="Helical" evidence="2">
    <location>
        <begin position="112"/>
        <end position="134"/>
    </location>
</feature>
<dbReference type="AlphaFoldDB" id="A0A7R9PVP9"/>
<proteinExistence type="predicted"/>
<reference evidence="3" key="1">
    <citation type="submission" date="2020-11" db="EMBL/GenBank/DDBJ databases">
        <authorList>
            <person name="Tran Van P."/>
        </authorList>
    </citation>
    <scope>NUCLEOTIDE SEQUENCE</scope>
</reference>
<keyword evidence="2" id="KW-0472">Membrane</keyword>
<keyword evidence="4" id="KW-1185">Reference proteome</keyword>
<evidence type="ECO:0000313" key="4">
    <source>
        <dbReference type="Proteomes" id="UP000759131"/>
    </source>
</evidence>
<dbReference type="EMBL" id="CAJPIZ010001110">
    <property type="protein sequence ID" value="CAG2102888.1"/>
    <property type="molecule type" value="Genomic_DNA"/>
</dbReference>
<evidence type="ECO:0000256" key="2">
    <source>
        <dbReference type="SAM" id="Phobius"/>
    </source>
</evidence>
<feature type="transmembrane region" description="Helical" evidence="2">
    <location>
        <begin position="20"/>
        <end position="40"/>
    </location>
</feature>
<dbReference type="Proteomes" id="UP000759131">
    <property type="component" value="Unassembled WGS sequence"/>
</dbReference>
<evidence type="ECO:0000313" key="3">
    <source>
        <dbReference type="EMBL" id="CAD7622458.1"/>
    </source>
</evidence>
<dbReference type="GO" id="GO:0016323">
    <property type="term" value="C:basolateral plasma membrane"/>
    <property type="evidence" value="ECO:0007669"/>
    <property type="project" value="TreeGrafter"/>
</dbReference>
<feature type="transmembrane region" description="Helical" evidence="2">
    <location>
        <begin position="200"/>
        <end position="224"/>
    </location>
</feature>
<dbReference type="EMBL" id="OC855685">
    <property type="protein sequence ID" value="CAD7622458.1"/>
    <property type="molecule type" value="Genomic_DNA"/>
</dbReference>
<organism evidence="3">
    <name type="scientific">Medioppia subpectinata</name>
    <dbReference type="NCBI Taxonomy" id="1979941"/>
    <lineage>
        <taxon>Eukaryota</taxon>
        <taxon>Metazoa</taxon>
        <taxon>Ecdysozoa</taxon>
        <taxon>Arthropoda</taxon>
        <taxon>Chelicerata</taxon>
        <taxon>Arachnida</taxon>
        <taxon>Acari</taxon>
        <taxon>Acariformes</taxon>
        <taxon>Sarcoptiformes</taxon>
        <taxon>Oribatida</taxon>
        <taxon>Brachypylina</taxon>
        <taxon>Oppioidea</taxon>
        <taxon>Oppiidae</taxon>
        <taxon>Medioppia</taxon>
    </lineage>
</organism>
<dbReference type="GO" id="GO:0043252">
    <property type="term" value="P:sodium-independent organic anion transport"/>
    <property type="evidence" value="ECO:0007669"/>
    <property type="project" value="TreeGrafter"/>
</dbReference>
<keyword evidence="2" id="KW-0812">Transmembrane</keyword>
<dbReference type="InterPro" id="IPR036259">
    <property type="entry name" value="MFS_trans_sf"/>
</dbReference>
<dbReference type="OrthoDB" id="6515296at2759"/>
<feature type="transmembrane region" description="Helical" evidence="2">
    <location>
        <begin position="52"/>
        <end position="71"/>
    </location>
</feature>
<dbReference type="Gene3D" id="1.20.1250.20">
    <property type="entry name" value="MFS general substrate transporter like domains"/>
    <property type="match status" value="1"/>
</dbReference>
<dbReference type="SUPFAM" id="SSF103473">
    <property type="entry name" value="MFS general substrate transporter"/>
    <property type="match status" value="1"/>
</dbReference>
<gene>
    <name evidence="3" type="ORF">OSB1V03_LOCUS2921</name>
</gene>
<dbReference type="Pfam" id="PF03137">
    <property type="entry name" value="OATP"/>
    <property type="match status" value="2"/>
</dbReference>
<name>A0A7R9PVP9_9ACAR</name>
<protein>
    <submittedName>
        <fullName evidence="3">Uncharacterized protein</fullName>
    </submittedName>
</protein>
<dbReference type="PANTHER" id="PTHR11388:SF76">
    <property type="entry name" value="SOLUTE CARRIER ORGANIC ANION TRANSPORTER FAMILY MEMBER"/>
    <property type="match status" value="1"/>
</dbReference>
<keyword evidence="2" id="KW-1133">Transmembrane helix</keyword>
<accession>A0A7R9PVP9</accession>
<dbReference type="GO" id="GO:0015347">
    <property type="term" value="F:sodium-independent organic anion transmembrane transporter activity"/>
    <property type="evidence" value="ECO:0007669"/>
    <property type="project" value="TreeGrafter"/>
</dbReference>
<dbReference type="PANTHER" id="PTHR11388">
    <property type="entry name" value="ORGANIC ANION TRANSPORTER"/>
    <property type="match status" value="1"/>
</dbReference>
<dbReference type="InterPro" id="IPR004156">
    <property type="entry name" value="OATP"/>
</dbReference>
<sequence length="313" mass="35103">MIGSLSTLEKRYSFDSKISGLLLIADNVSQVIISPLIGYLGNKYNRPRIMAIGELVAAFSCFVFAAPYFIFGASLQPMTDIITNANSTHELCHSSPLGQPCNQSTVWSAVTILWIASFLNGIGCTAFYTIGIPYIDDNTSKKNSPIFLSTSAALRLFGPALGLLLSSYTLKFYENPQSYYVFKPKYIESQFRKSASDANFWAGVIIIPTMAFAFIPFPLIFGAITDSTCKIWKHTCGKVGNCWLYDIEKLTDYLHYSAFGFMFLGAVCRFFIVLYADRISNMFEDEDEDNEDQTAVALIEDQNNFEDIFFKQK</sequence>
<feature type="transmembrane region" description="Helical" evidence="2">
    <location>
        <begin position="253"/>
        <end position="276"/>
    </location>
</feature>